<dbReference type="Pfam" id="PF18884">
    <property type="entry name" value="TSP3_bac"/>
    <property type="match status" value="6"/>
</dbReference>
<evidence type="ECO:0000313" key="9">
    <source>
        <dbReference type="EMBL" id="TMP61440.1"/>
    </source>
</evidence>
<gene>
    <name evidence="9" type="ORF">CWB96_03920</name>
    <name evidence="8" type="ORF">CWB97_05090</name>
</gene>
<dbReference type="InterPro" id="IPR006644">
    <property type="entry name" value="Cadg"/>
</dbReference>
<dbReference type="GO" id="GO:0016020">
    <property type="term" value="C:membrane"/>
    <property type="evidence" value="ECO:0007669"/>
    <property type="project" value="InterPro"/>
</dbReference>
<feature type="transmembrane region" description="Helical" evidence="6">
    <location>
        <begin position="2330"/>
        <end position="2347"/>
    </location>
</feature>
<reference evidence="9 11" key="1">
    <citation type="submission" date="2017-12" db="EMBL/GenBank/DDBJ databases">
        <authorList>
            <person name="Paulsen S."/>
            <person name="Gram L.K."/>
        </authorList>
    </citation>
    <scope>NUCLEOTIDE SEQUENCE [LARGE SCALE GENOMIC DNA]</scope>
    <source>
        <strain evidence="9 11">S2231</strain>
        <strain evidence="8">S2233</strain>
    </source>
</reference>
<feature type="region of interest" description="Disordered" evidence="5">
    <location>
        <begin position="2074"/>
        <end position="2101"/>
    </location>
</feature>
<dbReference type="CDD" id="cd11304">
    <property type="entry name" value="Cadherin_repeat"/>
    <property type="match status" value="1"/>
</dbReference>
<accession>A0A5S3XT35</accession>
<feature type="compositionally biased region" description="Acidic residues" evidence="5">
    <location>
        <begin position="1314"/>
        <end position="1327"/>
    </location>
</feature>
<dbReference type="Pfam" id="PF17963">
    <property type="entry name" value="Big_9"/>
    <property type="match status" value="1"/>
</dbReference>
<evidence type="ECO:0000256" key="3">
    <source>
        <dbReference type="ARBA" id="ARBA00022729"/>
    </source>
</evidence>
<feature type="compositionally biased region" description="Basic and acidic residues" evidence="5">
    <location>
        <begin position="1612"/>
        <end position="1628"/>
    </location>
</feature>
<evidence type="ECO:0000256" key="6">
    <source>
        <dbReference type="SAM" id="Phobius"/>
    </source>
</evidence>
<dbReference type="Proteomes" id="UP000305730">
    <property type="component" value="Unassembled WGS sequence"/>
</dbReference>
<dbReference type="InterPro" id="IPR041690">
    <property type="entry name" value="Cadherin_5"/>
</dbReference>
<feature type="region of interest" description="Disordered" evidence="5">
    <location>
        <begin position="1605"/>
        <end position="1628"/>
    </location>
</feature>
<dbReference type="SMART" id="SM00736">
    <property type="entry name" value="CADG"/>
    <property type="match status" value="4"/>
</dbReference>
<comment type="subcellular location">
    <subcellularLocation>
        <location evidence="1">Secreted</location>
    </subcellularLocation>
</comment>
<evidence type="ECO:0000313" key="8">
    <source>
        <dbReference type="EMBL" id="TMP45179.1"/>
    </source>
</evidence>
<dbReference type="EMBL" id="PNCK01000018">
    <property type="protein sequence ID" value="TMP45179.1"/>
    <property type="molecule type" value="Genomic_DNA"/>
</dbReference>
<dbReference type="InterPro" id="IPR015919">
    <property type="entry name" value="Cadherin-like_sf"/>
</dbReference>
<keyword evidence="2" id="KW-0964">Secreted</keyword>
<keyword evidence="10" id="KW-1185">Reference proteome</keyword>
<dbReference type="SMART" id="SM00112">
    <property type="entry name" value="CA"/>
    <property type="match status" value="4"/>
</dbReference>
<keyword evidence="6" id="KW-0812">Transmembrane</keyword>
<dbReference type="InterPro" id="IPR010221">
    <property type="entry name" value="VCBS_dom"/>
</dbReference>
<reference evidence="10 11" key="2">
    <citation type="submission" date="2019-06" db="EMBL/GenBank/DDBJ databases">
        <title>Co-occurence of chitin degradation, pigmentation and bioactivity in marine Pseudoalteromonas.</title>
        <authorList>
            <person name="Sonnenschein E.C."/>
            <person name="Bech P.K."/>
        </authorList>
    </citation>
    <scope>NUCLEOTIDE SEQUENCE [LARGE SCALE GENOMIC DNA]</scope>
    <source>
        <strain evidence="11">S2231</strain>
        <strain evidence="10">S2233</strain>
    </source>
</reference>
<dbReference type="GO" id="GO:0007156">
    <property type="term" value="P:homophilic cell adhesion via plasma membrane adhesion molecules"/>
    <property type="evidence" value="ECO:0007669"/>
    <property type="project" value="InterPro"/>
</dbReference>
<feature type="compositionally biased region" description="Basic and acidic residues" evidence="5">
    <location>
        <begin position="1480"/>
        <end position="1489"/>
    </location>
</feature>
<feature type="region of interest" description="Disordered" evidence="5">
    <location>
        <begin position="1314"/>
        <end position="1549"/>
    </location>
</feature>
<evidence type="ECO:0000313" key="10">
    <source>
        <dbReference type="Proteomes" id="UP000305730"/>
    </source>
</evidence>
<feature type="domain" description="Cadherin" evidence="7">
    <location>
        <begin position="1235"/>
        <end position="1342"/>
    </location>
</feature>
<feature type="compositionally biased region" description="Low complexity" evidence="5">
    <location>
        <begin position="1410"/>
        <end position="1419"/>
    </location>
</feature>
<dbReference type="InterPro" id="IPR013783">
    <property type="entry name" value="Ig-like_fold"/>
</dbReference>
<dbReference type="Pfam" id="PF05345">
    <property type="entry name" value="He_PIG"/>
    <property type="match status" value="5"/>
</dbReference>
<feature type="compositionally biased region" description="Basic and acidic residues" evidence="5">
    <location>
        <begin position="1517"/>
        <end position="1526"/>
    </location>
</feature>
<comment type="caution">
    <text evidence="9">The sequence shown here is derived from an EMBL/GenBank/DDBJ whole genome shotgun (WGS) entry which is preliminary data.</text>
</comment>
<protein>
    <recommendedName>
        <fullName evidence="7">Cadherin domain-containing protein</fullName>
    </recommendedName>
</protein>
<keyword evidence="6" id="KW-0472">Membrane</keyword>
<evidence type="ECO:0000313" key="11">
    <source>
        <dbReference type="Proteomes" id="UP000307706"/>
    </source>
</evidence>
<keyword evidence="6" id="KW-1133">Transmembrane helix</keyword>
<organism evidence="9 11">
    <name type="scientific">Pseudoalteromonas citrea</name>
    <dbReference type="NCBI Taxonomy" id="43655"/>
    <lineage>
        <taxon>Bacteria</taxon>
        <taxon>Pseudomonadati</taxon>
        <taxon>Pseudomonadota</taxon>
        <taxon>Gammaproteobacteria</taxon>
        <taxon>Alteromonadales</taxon>
        <taxon>Pseudoalteromonadaceae</taxon>
        <taxon>Pseudoalteromonas</taxon>
    </lineage>
</organism>
<dbReference type="NCBIfam" id="TIGR01965">
    <property type="entry name" value="VCBS_repeat"/>
    <property type="match status" value="1"/>
</dbReference>
<proteinExistence type="predicted"/>
<dbReference type="GO" id="GO:0005509">
    <property type="term" value="F:calcium ion binding"/>
    <property type="evidence" value="ECO:0007669"/>
    <property type="project" value="InterPro"/>
</dbReference>
<feature type="compositionally biased region" description="Low complexity" evidence="5">
    <location>
        <begin position="2281"/>
        <end position="2291"/>
    </location>
</feature>
<feature type="compositionally biased region" description="Basic and acidic residues" evidence="5">
    <location>
        <begin position="2080"/>
        <end position="2101"/>
    </location>
</feature>
<evidence type="ECO:0000256" key="4">
    <source>
        <dbReference type="ARBA" id="ARBA00022837"/>
    </source>
</evidence>
<feature type="region of interest" description="Disordered" evidence="5">
    <location>
        <begin position="2278"/>
        <end position="2297"/>
    </location>
</feature>
<keyword evidence="4" id="KW-0106">Calcium</keyword>
<dbReference type="Gene3D" id="2.60.40.10">
    <property type="entry name" value="Immunoglobulins"/>
    <property type="match status" value="6"/>
</dbReference>
<dbReference type="EMBL" id="PNCL01000016">
    <property type="protein sequence ID" value="TMP61440.1"/>
    <property type="molecule type" value="Genomic_DNA"/>
</dbReference>
<dbReference type="SUPFAM" id="SSF49313">
    <property type="entry name" value="Cadherin-like"/>
    <property type="match status" value="5"/>
</dbReference>
<evidence type="ECO:0000259" key="7">
    <source>
        <dbReference type="PROSITE" id="PS50268"/>
    </source>
</evidence>
<sequence>MMTPPAHGQSQKVNDHVFLKGRYLAMGVNELGTFGSKPGVTVPDGFKYYTKGADRLGLFIDLDGLDDGAAAVTTDFFLPGAEFEGFVIAYKKAGELITLEHTRNQVQYTPANKQLIMSSIEDLSFGNELKARWVAKNEDIVVTITHSFSTNDQYYLSFVAVENIGTEELTELRFSRGVDPDQESGMPSGGTSTINTILSQYPSTRVAVEAKGINSGVSLYLATEQANSVVHNQQSFNQTNLHGADSLWESYPSAGDSVTQDRAVYLVQDRGTVASGKAASFYLLTGLTNDMDAAFTAFGNKDEDQDGTLNSVDPEPVDPCIPSNSVRACTNTAPVFSSAAYTTYTNQTLTVTSFLSLITDADNDAISVKGSFSASNGVVSQSGNDLVYLPTTDFNGSDVISFIVSDGLAEITVSINVTVVENKKPIVSTMSLSIAEDTVKTLSPMSHITDENNSTLKLTAASVDIGSVTISSDFSNIEFTPQANYVGNAAIQYTVQDEQGLSSDGVVNVTITSENDAPVISGSPVTSVLQGQLYDFTPVVTDIDTGDAKVFTITNMPDWAAFDTATGRLHGTPNNSHVGEHSAIVISVSDSGNLKDSLASFTITVVNVNDAPVISGVPNTTVLQDKGYEFTPTVTDIDVGDSRLFSIVNQPSWTTFDSTSGQLSGTPSNAHIGEYKDIVISVSDTAKAVSTLAAFTISVENVNDAPVISGNPVVTIDQDVNYDFVASVTDVDVGDTHIFSILNKPSWATFDSTLGRLTGTPKNEHVGQHSGIVISATDAKGLSHSLNSFTITVENVNDAPTISGVATTTINEKSSYSFTPVANDIDTDDELTFSIVNKPEWADFNAKTGELSGIAEKGKYESIVISVQDKLLEKASLSAFTIDVADVNFAPTVSAIGNISVDEGAQFTSKVVATDIDVDTLTYALVNAPSWVNINTLSGGLTFTPFEKDIGIYTNLAIDVSDGIVTTRSNEFSVTVNNVQHFPDVSISNVVMDEDTSTSLAIQVRDNDSEQTHSVSIATQPKKGAIWLDETQVTSGQRFSPEQFSQLKYRPNLNYNGQDSLVLSITDSMYTVTSSVAIQVNPVDDLPTSNAVVILDSVSEDHLDGVVVTKAVLLSQNEDIESDLLAVKEQNYAGKYGQLRFDNGQWHYQFNYLIEELAEQDNFEDLVQPLIEGQLVTETINVDVIYSDKEISESVSQRVTFEIQGRNDAPIISDPLIPDDRSSAYFSFGFEEVEVGQVFAEDIDENATLSFSLIESSDASAFTIDEEGFLNLNTALTFDTVKAGAQQTFNLTVVVSDGLEAVELPLAIELEYGNDVDGDGTSNEDEVTAGTDPFDNSSFPDADKDGVSDQLELEQGTDINDPLGYLDSDLDGVPDYQETLHESDPNDGSVFIDTDGDSTPDYVEQQQGTDLNDSSSFLDSDGDLVPDAAEHRLGTDPMDPSSYLDTDGDGTPDIVEVINGTDPEDESSVLDSDGDGVSDYQEHLAKTDPNDPDSFDFDSDRDGVYDQQELLDSTDPLDPRSHKDSDGDGVSDALEIFSKTDPEDPLSYLDADEDWVPDFIEFLDGMDETDAFSYLDSDSDNVPDYVEMIQQTDPFDKQSFMDTDADGTADYTEIRNGTDPRNPADKDVDGDLVPDNIELMQGTDPNDINSFLDSDLDGDPDHHELLRDTDINDPYDYLDTDADGISDAQEIREGTDWTDLLDFIDTDGDRVSDREERLVGTDPLDAASYIDSDGDLMPDAYELRHDLDPFNPADADQDADLDGFSNVYEYLNGLNPSQDSVPPEFVARAQVWLNATERETIFNDDVFALDYAVDLNDGIIELQRAPIALVPGTHSIVLEAKDSLENTAQFTQTLHVRPLIDIAADAKMQLTTQQGTLSFPIVMNGLSPVYPLTVNYVLSGEIESIDKELLHGQLTITHDMNAPLIELALSDDLIGSAKQLKLALYSYSDDLQSADYINVAPSAVANITLTEDNLAPVVSLSLAQQGKQTVWLDTGAGEAQLTALAKDANVEDTLTYEWAFPAELSVTQLNESSYSFDTQGLSSGSYSISLTVTDDHASALSSTATIDFMMTENTPLGGIDSDRDGISDEQEGRADSDGDRIPDFADDRFLEKNQIAIGEADALIGYATSELGTHLKLGKVAWENLNTSIAITQMPTEDTGYTSSSALFDFEIADIDEGTSTRIVIPLSTSIPSNAQYRKYNAQLGWYDFVEDANNQISSTKKVLGRCPPIGHELYQPGLHLDDECLQLTIEDGGANDDDGIANGIVVDPGVIAVRSETEGSDGATDGSGSDNTAEVTDKVSSGGSMFFVMVMMLLLALKRRMLKGVSRAWLIAATFGVTTLPFAVAANESAGDVRSLIAVSQLSANVGEQIPVTARLQSPFNAREVVVFYQLTTHSGEHTYVVGKQTLVLNKGVNNLSHVLEIPNSIPSGAYSLDAIVQNVTDVDTETVLAHIPLSEVSLENVLQADLQFLYAELENHSFVLGAKPVDTRKLNKEQPFISVNMAITSQYLDVLNPVSVKYHLEFEELGVFPLTVTSEVLFRDAIENDEASDINTSGQVAESINGLEYVFKNDCEDTNRACKSVEVGSEVGAEIDLYATELLYDTLVNYGGDLKGKLVITVDPDELLSESFEGRKNNRYAIPVIYLANSPSLNKVVSRGLPENDTATMGAPVAQRGTVKTYVEKSVRKKNGSKSKFRLDYKLSGKVRYRVGNLGVPYEGFFDAGTSLDVYMFKKKFDFLDVKIDGDLKEDPYNSYWKNKVKILGKTYWDDQKYVKNHYKKDFYVLWKTKNSKGKERYKKYKKKEKKKNYYYWGIKFQLKGAIKGEAGITGNVYVARGNILGSTIGPYVSIDASGGVSVNAWVAKAGVKTSLNLMRLDAPFSTTLQMLGGNYASLQASLDFVRRHLDGKVEVWAKWKKPKWIGFKWHKKSKSIMKWKGKRYSDNLWQGGKVWGEQTSYTVPKIDKVKIKTKLYIKKTKHRNAYVTAKGRIASKKSMKLFGIEFLMKPAESIWLKGCSGKFKKKLTKSFNKKYKLPRGCRSVTIEGELNGYQFSKRRTPSFSIY</sequence>
<reference evidence="9" key="3">
    <citation type="submission" date="2019-09" db="EMBL/GenBank/DDBJ databases">
        <title>Co-occurence of chitin degradation, pigmentation and bioactivity in marine Pseudoalteromonas.</title>
        <authorList>
            <person name="Sonnenschein E.C."/>
            <person name="Bech P.K."/>
        </authorList>
    </citation>
    <scope>NUCLEOTIDE SEQUENCE</scope>
    <source>
        <strain evidence="9">S2231</strain>
        <strain evidence="8">S2233</strain>
    </source>
</reference>
<evidence type="ECO:0000256" key="2">
    <source>
        <dbReference type="ARBA" id="ARBA00022525"/>
    </source>
</evidence>
<feature type="compositionally biased region" description="Acidic residues" evidence="5">
    <location>
        <begin position="1462"/>
        <end position="1476"/>
    </location>
</feature>
<dbReference type="NCBIfam" id="NF012211">
    <property type="entry name" value="tand_rpt_95"/>
    <property type="match status" value="3"/>
</dbReference>
<name>A0A5S3XT35_9GAMM</name>
<keyword evidence="3" id="KW-0732">Signal</keyword>
<evidence type="ECO:0000256" key="5">
    <source>
        <dbReference type="SAM" id="MobiDB-lite"/>
    </source>
</evidence>
<evidence type="ECO:0000256" key="1">
    <source>
        <dbReference type="ARBA" id="ARBA00004613"/>
    </source>
</evidence>
<dbReference type="Pfam" id="PF17892">
    <property type="entry name" value="Cadherin_5"/>
    <property type="match status" value="1"/>
</dbReference>
<dbReference type="InterPro" id="IPR002126">
    <property type="entry name" value="Cadherin-like_dom"/>
</dbReference>
<dbReference type="Gene3D" id="2.60.40.60">
    <property type="entry name" value="Cadherins"/>
    <property type="match status" value="1"/>
</dbReference>
<feature type="transmembrane region" description="Helical" evidence="6">
    <location>
        <begin position="2300"/>
        <end position="2318"/>
    </location>
</feature>
<dbReference type="Proteomes" id="UP000307706">
    <property type="component" value="Unassembled WGS sequence"/>
</dbReference>
<dbReference type="Gene3D" id="2.60.40.3440">
    <property type="match status" value="2"/>
</dbReference>
<dbReference type="InterPro" id="IPR059100">
    <property type="entry name" value="TSP3_bac"/>
</dbReference>
<dbReference type="PROSITE" id="PS50268">
    <property type="entry name" value="CADHERIN_2"/>
    <property type="match status" value="1"/>
</dbReference>